<proteinExistence type="predicted"/>
<dbReference type="GO" id="GO:0016887">
    <property type="term" value="F:ATP hydrolysis activity"/>
    <property type="evidence" value="ECO:0007669"/>
    <property type="project" value="InterPro"/>
</dbReference>
<evidence type="ECO:0000313" key="12">
    <source>
        <dbReference type="Proteomes" id="UP000602076"/>
    </source>
</evidence>
<sequence>MSTGKRFFQYAMIYKKTIIFALILLTFSVGAELAGPFVAKRIIDQHIVGIQTTWYETTEGKDAVNYEGTWLKREDYFSADEERGERYSILQVGSKFVLSDENLPAEGKTELDGNTLKVGNETFRAEVLTASEIMAFYAPEIPRIGKLIGLYFGLIVIASFLLFGQSYLLQKAANRIIQKMRNDIFSHLSTLPIRFFDNLPAGKVVARVTNDTEAIKELYVNVLAFFFSSTISIFGIYVALFILNVQFALVSLILLPILVVWTIVYRKFASKYNVVIRARISDINGMINESIQGMNIIQAFKREKKIQGDFEKLNDEHFTYQNKMMRLNALTSFNLVHVIKNLAFVAFIAYFGGISVNGEGIISIGLLYAFVDYINRLFNPVQQIVNQFANLEQAIVAGNRVFELLDEKGIEVSEQHIPRYHGDVSFEHVSFGYKKDEYVLKDITFEAKQGETVAFVGHTGSGKSSIMNLLFRYYDCDEGAIKIDGIDVKTIPHQALREHMGIVLQDPYLFTGTIASNVSLNEERISRQKVEQALRDVGAFNVLHGIEGGIDAPVVEKGSTLSSGQRQLISFARALAFEPAILILDEATSNIDTETEALIQNALEVLKKGRTTFIIAHRLSTIKNADCIIVLDKGEIAEKGNHDELMHLKGKYYMMYQMQAGKSAAV</sequence>
<feature type="transmembrane region" description="Helical" evidence="8">
    <location>
        <begin position="218"/>
        <end position="239"/>
    </location>
</feature>
<dbReference type="Pfam" id="PF00664">
    <property type="entry name" value="ABC_membrane"/>
    <property type="match status" value="1"/>
</dbReference>
<keyword evidence="6 8" id="KW-1133">Transmembrane helix</keyword>
<dbReference type="PANTHER" id="PTHR24221">
    <property type="entry name" value="ATP-BINDING CASSETTE SUB-FAMILY B"/>
    <property type="match status" value="1"/>
</dbReference>
<dbReference type="CDD" id="cd03254">
    <property type="entry name" value="ABCC_Glucan_exporter_like"/>
    <property type="match status" value="1"/>
</dbReference>
<keyword evidence="3 8" id="KW-0812">Transmembrane</keyword>
<feature type="transmembrane region" description="Helical" evidence="8">
    <location>
        <begin position="148"/>
        <end position="169"/>
    </location>
</feature>
<keyword evidence="12" id="KW-1185">Reference proteome</keyword>
<dbReference type="EMBL" id="JACXSI010000053">
    <property type="protein sequence ID" value="MBD3110025.1"/>
    <property type="molecule type" value="Genomic_DNA"/>
</dbReference>
<keyword evidence="4" id="KW-0547">Nucleotide-binding</keyword>
<dbReference type="InterPro" id="IPR039421">
    <property type="entry name" value="Type_1_exporter"/>
</dbReference>
<dbReference type="InterPro" id="IPR017871">
    <property type="entry name" value="ABC_transporter-like_CS"/>
</dbReference>
<dbReference type="InterPro" id="IPR003593">
    <property type="entry name" value="AAA+_ATPase"/>
</dbReference>
<evidence type="ECO:0000259" key="10">
    <source>
        <dbReference type="PROSITE" id="PS50929"/>
    </source>
</evidence>
<dbReference type="FunFam" id="3.40.50.300:FF:000287">
    <property type="entry name" value="Multidrug ABC transporter ATP-binding protein"/>
    <property type="match status" value="1"/>
</dbReference>
<organism evidence="11 12">
    <name type="scientific">Peribacillus faecalis</name>
    <dbReference type="NCBI Taxonomy" id="2772559"/>
    <lineage>
        <taxon>Bacteria</taxon>
        <taxon>Bacillati</taxon>
        <taxon>Bacillota</taxon>
        <taxon>Bacilli</taxon>
        <taxon>Bacillales</taxon>
        <taxon>Bacillaceae</taxon>
        <taxon>Peribacillus</taxon>
    </lineage>
</organism>
<evidence type="ECO:0000256" key="1">
    <source>
        <dbReference type="ARBA" id="ARBA00004651"/>
    </source>
</evidence>
<name>A0A927D1Y0_9BACI</name>
<evidence type="ECO:0000256" key="6">
    <source>
        <dbReference type="ARBA" id="ARBA00022989"/>
    </source>
</evidence>
<dbReference type="InterPro" id="IPR011527">
    <property type="entry name" value="ABC1_TM_dom"/>
</dbReference>
<evidence type="ECO:0000259" key="9">
    <source>
        <dbReference type="PROSITE" id="PS50893"/>
    </source>
</evidence>
<dbReference type="RefSeq" id="WP_190999562.1">
    <property type="nucleotide sequence ID" value="NZ_JACXSI010000053.1"/>
</dbReference>
<evidence type="ECO:0000256" key="3">
    <source>
        <dbReference type="ARBA" id="ARBA00022692"/>
    </source>
</evidence>
<evidence type="ECO:0000256" key="4">
    <source>
        <dbReference type="ARBA" id="ARBA00022741"/>
    </source>
</evidence>
<dbReference type="SMART" id="SM00382">
    <property type="entry name" value="AAA"/>
    <property type="match status" value="1"/>
</dbReference>
<dbReference type="SUPFAM" id="SSF52540">
    <property type="entry name" value="P-loop containing nucleoside triphosphate hydrolases"/>
    <property type="match status" value="1"/>
</dbReference>
<dbReference type="Gene3D" id="3.40.50.300">
    <property type="entry name" value="P-loop containing nucleotide triphosphate hydrolases"/>
    <property type="match status" value="1"/>
</dbReference>
<dbReference type="PROSITE" id="PS50893">
    <property type="entry name" value="ABC_TRANSPORTER_2"/>
    <property type="match status" value="1"/>
</dbReference>
<accession>A0A927D1Y0</accession>
<feature type="transmembrane region" description="Helical" evidence="8">
    <location>
        <begin position="333"/>
        <end position="354"/>
    </location>
</feature>
<dbReference type="InterPro" id="IPR027417">
    <property type="entry name" value="P-loop_NTPase"/>
</dbReference>
<dbReference type="GO" id="GO:0034040">
    <property type="term" value="F:ATPase-coupled lipid transmembrane transporter activity"/>
    <property type="evidence" value="ECO:0007669"/>
    <property type="project" value="TreeGrafter"/>
</dbReference>
<dbReference type="GO" id="GO:0140359">
    <property type="term" value="F:ABC-type transporter activity"/>
    <property type="evidence" value="ECO:0007669"/>
    <property type="project" value="InterPro"/>
</dbReference>
<feature type="domain" description="ABC transporter" evidence="9">
    <location>
        <begin position="424"/>
        <end position="658"/>
    </location>
</feature>
<evidence type="ECO:0000313" key="11">
    <source>
        <dbReference type="EMBL" id="MBD3110025.1"/>
    </source>
</evidence>
<evidence type="ECO:0000256" key="5">
    <source>
        <dbReference type="ARBA" id="ARBA00022840"/>
    </source>
</evidence>
<dbReference type="SUPFAM" id="SSF90123">
    <property type="entry name" value="ABC transporter transmembrane region"/>
    <property type="match status" value="1"/>
</dbReference>
<dbReference type="InterPro" id="IPR036640">
    <property type="entry name" value="ABC1_TM_sf"/>
</dbReference>
<dbReference type="InterPro" id="IPR003439">
    <property type="entry name" value="ABC_transporter-like_ATP-bd"/>
</dbReference>
<keyword evidence="5 11" id="KW-0067">ATP-binding</keyword>
<protein>
    <submittedName>
        <fullName evidence="11">ABC transporter ATP-binding protein</fullName>
    </submittedName>
</protein>
<comment type="caution">
    <text evidence="11">The sequence shown here is derived from an EMBL/GenBank/DDBJ whole genome shotgun (WGS) entry which is preliminary data.</text>
</comment>
<dbReference type="Gene3D" id="1.20.1560.10">
    <property type="entry name" value="ABC transporter type 1, transmembrane domain"/>
    <property type="match status" value="1"/>
</dbReference>
<keyword evidence="2" id="KW-0813">Transport</keyword>
<dbReference type="Pfam" id="PF00005">
    <property type="entry name" value="ABC_tran"/>
    <property type="match status" value="1"/>
</dbReference>
<keyword evidence="7 8" id="KW-0472">Membrane</keyword>
<dbReference type="PROSITE" id="PS00211">
    <property type="entry name" value="ABC_TRANSPORTER_1"/>
    <property type="match status" value="1"/>
</dbReference>
<feature type="transmembrane region" description="Helical" evidence="8">
    <location>
        <begin position="245"/>
        <end position="264"/>
    </location>
</feature>
<dbReference type="GO" id="GO:0005524">
    <property type="term" value="F:ATP binding"/>
    <property type="evidence" value="ECO:0007669"/>
    <property type="project" value="UniProtKB-KW"/>
</dbReference>
<evidence type="ECO:0000256" key="2">
    <source>
        <dbReference type="ARBA" id="ARBA00022448"/>
    </source>
</evidence>
<reference evidence="11" key="1">
    <citation type="submission" date="2020-09" db="EMBL/GenBank/DDBJ databases">
        <title>Bacillus faecalis sp. nov., a moderately halophilic bacterium isolated from cow faeces.</title>
        <authorList>
            <person name="Jiang L."/>
            <person name="Lee J."/>
        </authorList>
    </citation>
    <scope>NUCLEOTIDE SEQUENCE</scope>
    <source>
        <strain evidence="11">AGMB 02131</strain>
    </source>
</reference>
<gene>
    <name evidence="11" type="ORF">IEO70_16920</name>
</gene>
<dbReference type="Proteomes" id="UP000602076">
    <property type="component" value="Unassembled WGS sequence"/>
</dbReference>
<dbReference type="AlphaFoldDB" id="A0A927D1Y0"/>
<dbReference type="GO" id="GO:0005886">
    <property type="term" value="C:plasma membrane"/>
    <property type="evidence" value="ECO:0007669"/>
    <property type="project" value="UniProtKB-SubCell"/>
</dbReference>
<dbReference type="PANTHER" id="PTHR24221:SF430">
    <property type="entry name" value="MULTIDRUG RESISTANCE ABC TRANSPORTER ATP-BINDING_PERMEASE PROTEIN YHEH-RELATED"/>
    <property type="match status" value="1"/>
</dbReference>
<feature type="domain" description="ABC transmembrane type-1" evidence="10">
    <location>
        <begin position="19"/>
        <end position="393"/>
    </location>
</feature>
<comment type="subcellular location">
    <subcellularLocation>
        <location evidence="1">Cell membrane</location>
        <topology evidence="1">Multi-pass membrane protein</topology>
    </subcellularLocation>
</comment>
<dbReference type="CDD" id="cd18544">
    <property type="entry name" value="ABC_6TM_TmrA_like"/>
    <property type="match status" value="1"/>
</dbReference>
<dbReference type="PROSITE" id="PS50929">
    <property type="entry name" value="ABC_TM1F"/>
    <property type="match status" value="1"/>
</dbReference>
<evidence type="ECO:0000256" key="7">
    <source>
        <dbReference type="ARBA" id="ARBA00023136"/>
    </source>
</evidence>
<evidence type="ECO:0000256" key="8">
    <source>
        <dbReference type="SAM" id="Phobius"/>
    </source>
</evidence>